<organism evidence="4">
    <name type="scientific">Drosophila rhopaloa</name>
    <name type="common">Fruit fly</name>
    <dbReference type="NCBI Taxonomy" id="1041015"/>
    <lineage>
        <taxon>Eukaryota</taxon>
        <taxon>Metazoa</taxon>
        <taxon>Ecdysozoa</taxon>
        <taxon>Arthropoda</taxon>
        <taxon>Hexapoda</taxon>
        <taxon>Insecta</taxon>
        <taxon>Pterygota</taxon>
        <taxon>Neoptera</taxon>
        <taxon>Endopterygota</taxon>
        <taxon>Diptera</taxon>
        <taxon>Brachycera</taxon>
        <taxon>Muscomorpha</taxon>
        <taxon>Ephydroidea</taxon>
        <taxon>Drosophilidae</taxon>
        <taxon>Drosophila</taxon>
        <taxon>Sophophora</taxon>
    </lineage>
</organism>
<feature type="compositionally biased region" description="Polar residues" evidence="1">
    <location>
        <begin position="21"/>
        <end position="31"/>
    </location>
</feature>
<dbReference type="OrthoDB" id="7858461at2759"/>
<name>A0A6P4F7P8_DRORH</name>
<evidence type="ECO:0000313" key="3">
    <source>
        <dbReference type="Proteomes" id="UP001652680"/>
    </source>
</evidence>
<reference evidence="4" key="2">
    <citation type="submission" date="2025-04" db="UniProtKB">
        <authorList>
            <consortium name="RefSeq"/>
        </authorList>
    </citation>
    <scope>IDENTIFICATION</scope>
</reference>
<gene>
    <name evidence="4" type="primary">LOC108049693</name>
    <name evidence="2" type="synonym">108049693</name>
</gene>
<dbReference type="RefSeq" id="XP_016986450.1">
    <property type="nucleotide sequence ID" value="XM_017130961.1"/>
</dbReference>
<dbReference type="Proteomes" id="UP001652680">
    <property type="component" value="Unassembled WGS sequence"/>
</dbReference>
<protein>
    <submittedName>
        <fullName evidence="4">Uncharacterized protein LOC108049693</fullName>
    </submittedName>
</protein>
<evidence type="ECO:0000256" key="1">
    <source>
        <dbReference type="SAM" id="MobiDB-lite"/>
    </source>
</evidence>
<reference evidence="2" key="3">
    <citation type="submission" date="2025-05" db="UniProtKB">
        <authorList>
            <consortium name="EnsemblMetazoa"/>
        </authorList>
    </citation>
    <scope>IDENTIFICATION</scope>
</reference>
<feature type="region of interest" description="Disordered" evidence="1">
    <location>
        <begin position="16"/>
        <end position="84"/>
    </location>
</feature>
<accession>A0A6P4F7P8</accession>
<dbReference type="EnsemblMetazoa" id="XM_017130961.2">
    <property type="protein sequence ID" value="XP_016986450.1"/>
    <property type="gene ID" value="LOC108049693"/>
</dbReference>
<keyword evidence="3" id="KW-1185">Reference proteome</keyword>
<proteinExistence type="predicted"/>
<evidence type="ECO:0000313" key="4">
    <source>
        <dbReference type="RefSeq" id="XP_016986450.1"/>
    </source>
</evidence>
<sequence>MCSNLGDLFACIRAQGDSDADTTSTTHQRSNADVDDEALDPRSDLFRRQQRKGHRKRDEKSPRQDAFPAASPSAGCHRPPSRNSRVSYEVLERYDQICGGSLQEELGVSRLSRHIPDQF</sequence>
<reference evidence="3" key="1">
    <citation type="journal article" date="2021" name="Elife">
        <title>Highly contiguous assemblies of 101 drosophilid genomes.</title>
        <authorList>
            <person name="Kim B.Y."/>
            <person name="Wang J.R."/>
            <person name="Miller D.E."/>
            <person name="Barmina O."/>
            <person name="Delaney E."/>
            <person name="Thompson A."/>
            <person name="Comeault A.A."/>
            <person name="Peede D."/>
            <person name="D'Agostino E.R."/>
            <person name="Pelaez J."/>
            <person name="Aguilar J.M."/>
            <person name="Haji D."/>
            <person name="Matsunaga T."/>
            <person name="Armstrong E.E."/>
            <person name="Zych M."/>
            <person name="Ogawa Y."/>
            <person name="Stamenkovic-Radak M."/>
            <person name="Jelic M."/>
            <person name="Veselinovic M.S."/>
            <person name="Tanaskovic M."/>
            <person name="Eric P."/>
            <person name="Gao J.J."/>
            <person name="Katoh T.K."/>
            <person name="Toda M.J."/>
            <person name="Watabe H."/>
            <person name="Watada M."/>
            <person name="Davis J.S."/>
            <person name="Moyle L.C."/>
            <person name="Manoli G."/>
            <person name="Bertolini E."/>
            <person name="Kostal V."/>
            <person name="Hawley R.S."/>
            <person name="Takahashi A."/>
            <person name="Jones C.D."/>
            <person name="Price D.K."/>
            <person name="Whiteman N."/>
            <person name="Kopp A."/>
            <person name="Matute D.R."/>
            <person name="Petrov D.A."/>
        </authorList>
    </citation>
    <scope>NUCLEOTIDE SEQUENCE [LARGE SCALE GENOMIC DNA]</scope>
</reference>
<dbReference type="AlphaFoldDB" id="A0A6P4F7P8"/>
<evidence type="ECO:0000313" key="2">
    <source>
        <dbReference type="EnsemblMetazoa" id="XP_016986450.1"/>
    </source>
</evidence>
<dbReference type="GeneID" id="108049693"/>